<keyword evidence="3" id="KW-1185">Reference proteome</keyword>
<comment type="caution">
    <text evidence="2">The sequence shown here is derived from an EMBL/GenBank/DDBJ whole genome shotgun (WGS) entry which is preliminary data.</text>
</comment>
<reference evidence="2 3" key="1">
    <citation type="journal article" date="2016" name="Antonie Van Leeuwenhoek">
        <title>Nocardia donostiensis sp. nov., isolated from human respiratory specimens.</title>
        <authorList>
            <person name="Ercibengoa M."/>
            <person name="Bell M."/>
            <person name="Marimon J.M."/>
            <person name="Humrighouse B."/>
            <person name="Klenk H.P."/>
            <person name="Potter G."/>
            <person name="Perez-Trallero E."/>
        </authorList>
    </citation>
    <scope>NUCLEOTIDE SEQUENCE [LARGE SCALE GENOMIC DNA]</scope>
    <source>
        <strain evidence="2 3">X1655</strain>
    </source>
</reference>
<gene>
    <name evidence="2" type="ORF">B0T46_12695</name>
</gene>
<evidence type="ECO:0000313" key="2">
    <source>
        <dbReference type="EMBL" id="ONM48250.1"/>
    </source>
</evidence>
<dbReference type="Proteomes" id="UP000188836">
    <property type="component" value="Unassembled WGS sequence"/>
</dbReference>
<evidence type="ECO:0000256" key="1">
    <source>
        <dbReference type="SAM" id="Phobius"/>
    </source>
</evidence>
<sequence>MADPNTHRQDRRSTYRTSRDGTALPLLLIGLLALALSVWTLAGPTVWSTAGMIPVGWILIAGAIIVGLLLVVAPGKRR</sequence>
<dbReference type="RefSeq" id="WP_077116814.1">
    <property type="nucleotide sequence ID" value="NZ_LOKT01000008.1"/>
</dbReference>
<keyword evidence="1" id="KW-0472">Membrane</keyword>
<protein>
    <submittedName>
        <fullName evidence="2">Uncharacterized protein</fullName>
    </submittedName>
</protein>
<keyword evidence="1" id="KW-0812">Transmembrane</keyword>
<organism evidence="2 3">
    <name type="scientific">Nocardia donostiensis</name>
    <dbReference type="NCBI Taxonomy" id="1538463"/>
    <lineage>
        <taxon>Bacteria</taxon>
        <taxon>Bacillati</taxon>
        <taxon>Actinomycetota</taxon>
        <taxon>Actinomycetes</taxon>
        <taxon>Mycobacteriales</taxon>
        <taxon>Nocardiaceae</taxon>
        <taxon>Nocardia</taxon>
    </lineage>
</organism>
<dbReference type="EMBL" id="MUMY01000010">
    <property type="protein sequence ID" value="ONM48250.1"/>
    <property type="molecule type" value="Genomic_DNA"/>
</dbReference>
<name>A0A1W0AW94_9NOCA</name>
<feature type="transmembrane region" description="Helical" evidence="1">
    <location>
        <begin position="54"/>
        <end position="73"/>
    </location>
</feature>
<evidence type="ECO:0000313" key="3">
    <source>
        <dbReference type="Proteomes" id="UP000188836"/>
    </source>
</evidence>
<keyword evidence="1" id="KW-1133">Transmembrane helix</keyword>
<accession>A0A1W0AW94</accession>
<feature type="transmembrane region" description="Helical" evidence="1">
    <location>
        <begin position="21"/>
        <end position="42"/>
    </location>
</feature>
<proteinExistence type="predicted"/>
<dbReference type="AlphaFoldDB" id="A0A1W0AW94"/>